<reference evidence="3 4" key="1">
    <citation type="submission" date="2021-05" db="EMBL/GenBank/DDBJ databases">
        <title>Description of Cellulomonas sp. DKR-3 sp. nov.</title>
        <authorList>
            <person name="Dahal R.H."/>
            <person name="Chaudhary D.K."/>
        </authorList>
    </citation>
    <scope>NUCLEOTIDE SEQUENCE [LARGE SCALE GENOMIC DNA]</scope>
    <source>
        <strain evidence="3 4">DKR-3</strain>
    </source>
</reference>
<feature type="domain" description="AB hydrolase-1" evidence="2">
    <location>
        <begin position="40"/>
        <end position="291"/>
    </location>
</feature>
<dbReference type="Proteomes" id="UP000722125">
    <property type="component" value="Unassembled WGS sequence"/>
</dbReference>
<sequence length="310" mass="33249">MSTVDSATLLIDGPWQHRFVAANGARFHVSTAGPDGREAPLVVLLHPVPQFWWAWRHQIPALAEAGYRVAAMDVRGTGGSDKPPRGYDVPTLAADVAGVVRSLGADSAVVVGCGTGATIAWAMAALQPDVTRAVAALSAPHPLDVLARPYAAVRPGAAARLAYVQVPGLPERALADGDLARRILADWGGGTWFDSSTARRYVEALQVPFAAHSQLEQLRWLSRSIPRMDGRRYLERLRATRPFPALQMHGGRDGLLPAHRAPLSRRTAALVGRDYRFELVADAGHFLPEQAPAVVTRTLLDWLAGVAPAA</sequence>
<evidence type="ECO:0000313" key="3">
    <source>
        <dbReference type="EMBL" id="MBT0993944.1"/>
    </source>
</evidence>
<dbReference type="RefSeq" id="WP_214348332.1">
    <property type="nucleotide sequence ID" value="NZ_JAHBOH010000001.1"/>
</dbReference>
<organism evidence="3 4">
    <name type="scientific">Cellulomonas fulva</name>
    <dbReference type="NCBI Taxonomy" id="2835530"/>
    <lineage>
        <taxon>Bacteria</taxon>
        <taxon>Bacillati</taxon>
        <taxon>Actinomycetota</taxon>
        <taxon>Actinomycetes</taxon>
        <taxon>Micrococcales</taxon>
        <taxon>Cellulomonadaceae</taxon>
        <taxon>Cellulomonas</taxon>
    </lineage>
</organism>
<name>A0ABS5TXQ9_9CELL</name>
<dbReference type="PRINTS" id="PR00412">
    <property type="entry name" value="EPOXHYDRLASE"/>
</dbReference>
<dbReference type="GO" id="GO:0016787">
    <property type="term" value="F:hydrolase activity"/>
    <property type="evidence" value="ECO:0007669"/>
    <property type="project" value="UniProtKB-KW"/>
</dbReference>
<evidence type="ECO:0000256" key="1">
    <source>
        <dbReference type="ARBA" id="ARBA00022801"/>
    </source>
</evidence>
<evidence type="ECO:0000259" key="2">
    <source>
        <dbReference type="Pfam" id="PF00561"/>
    </source>
</evidence>
<evidence type="ECO:0000313" key="4">
    <source>
        <dbReference type="Proteomes" id="UP000722125"/>
    </source>
</evidence>
<protein>
    <submittedName>
        <fullName evidence="3">Alpha/beta hydrolase</fullName>
    </submittedName>
</protein>
<dbReference type="InterPro" id="IPR000639">
    <property type="entry name" value="Epox_hydrolase-like"/>
</dbReference>
<comment type="caution">
    <text evidence="3">The sequence shown here is derived from an EMBL/GenBank/DDBJ whole genome shotgun (WGS) entry which is preliminary data.</text>
</comment>
<dbReference type="InterPro" id="IPR029058">
    <property type="entry name" value="AB_hydrolase_fold"/>
</dbReference>
<dbReference type="InterPro" id="IPR000073">
    <property type="entry name" value="AB_hydrolase_1"/>
</dbReference>
<gene>
    <name evidence="3" type="ORF">KIN34_06555</name>
</gene>
<keyword evidence="1 3" id="KW-0378">Hydrolase</keyword>
<dbReference type="Gene3D" id="3.40.50.1820">
    <property type="entry name" value="alpha/beta hydrolase"/>
    <property type="match status" value="1"/>
</dbReference>
<dbReference type="EMBL" id="JAHBOH010000001">
    <property type="protein sequence ID" value="MBT0993944.1"/>
    <property type="molecule type" value="Genomic_DNA"/>
</dbReference>
<dbReference type="SUPFAM" id="SSF53474">
    <property type="entry name" value="alpha/beta-Hydrolases"/>
    <property type="match status" value="1"/>
</dbReference>
<accession>A0ABS5TXQ9</accession>
<dbReference type="PANTHER" id="PTHR43329">
    <property type="entry name" value="EPOXIDE HYDROLASE"/>
    <property type="match status" value="1"/>
</dbReference>
<keyword evidence="4" id="KW-1185">Reference proteome</keyword>
<dbReference type="Pfam" id="PF00561">
    <property type="entry name" value="Abhydrolase_1"/>
    <property type="match status" value="1"/>
</dbReference>
<proteinExistence type="predicted"/>